<geneLocation type="plasmid" evidence="2">
    <name>pmppla107</name>
</geneLocation>
<reference evidence="1 2" key="1">
    <citation type="journal article" date="2011" name="PLoS Pathog.">
        <title>Dynamic evolution of pathogenicity revealed by sequencing and comparative genomics of 19 Pseudomonas syringae isolates.</title>
        <authorList>
            <person name="Baltrus D.A."/>
            <person name="Nishimura M.T."/>
            <person name="Romanchuk A."/>
            <person name="Chang J.H."/>
            <person name="Mukhtar M.S."/>
            <person name="Cherkis K."/>
            <person name="Roach J."/>
            <person name="Grant S.R."/>
            <person name="Jones C.D."/>
            <person name="Dangl J.L."/>
        </authorList>
    </citation>
    <scope>NUCLEOTIDE SEQUENCE [LARGE SCALE GENOMIC DNA]</scope>
    <source>
        <strain evidence="1 2">M301315</strain>
    </source>
</reference>
<evidence type="ECO:0000313" key="2">
    <source>
        <dbReference type="Proteomes" id="UP000006426"/>
    </source>
</evidence>
<protein>
    <submittedName>
        <fullName evidence="1">Uncharacterized protein</fullName>
    </submittedName>
</protein>
<dbReference type="RefSeq" id="WP_005742863.1">
    <property type="nucleotide sequence ID" value="NZ_CP031226.1"/>
</dbReference>
<dbReference type="AlphaFoldDB" id="A0AAD0PWK7"/>
<gene>
    <name evidence="1" type="ORF">PLA107_033085</name>
</gene>
<keyword evidence="1" id="KW-0614">Plasmid</keyword>
<accession>A0AAD0PWK7</accession>
<evidence type="ECO:0000313" key="1">
    <source>
        <dbReference type="EMBL" id="AXH60061.1"/>
    </source>
</evidence>
<proteinExistence type="predicted"/>
<dbReference type="EMBL" id="CP031226">
    <property type="protein sequence ID" value="AXH60061.1"/>
    <property type="molecule type" value="Genomic_DNA"/>
</dbReference>
<dbReference type="Proteomes" id="UP000006426">
    <property type="component" value="Plasmid pmppla107"/>
</dbReference>
<name>A0AAD0PWK7_PSEAV</name>
<organism evidence="1 2">
    <name type="scientific">Pseudomonas amygdali pv. lachrymans str. M301315</name>
    <dbReference type="NCBI Taxonomy" id="629260"/>
    <lineage>
        <taxon>Bacteria</taxon>
        <taxon>Pseudomonadati</taxon>
        <taxon>Pseudomonadota</taxon>
        <taxon>Gammaproteobacteria</taxon>
        <taxon>Pseudomonadales</taxon>
        <taxon>Pseudomonadaceae</taxon>
        <taxon>Pseudomonas</taxon>
        <taxon>Pseudomonas amygdali</taxon>
    </lineage>
</organism>
<dbReference type="GeneID" id="39474246"/>
<sequence>MTNRSFEETKLAAYNSAVKHQGLTLTFEAFCAYLRECDPTPKGRYQRWLTESIFKQIENNPFDLCYRDSGLDAFQTLAWFEDKKRYLPVELRNILSYQSLKEIRSVLAEHAYDIDRLSPRLADVTQTIEVIEQTRIMESEGFSVHQPRSIEDVALLWGNDKWLDKRGSNNWARLKSMGTLYVFLSDFGPLLGVLPNVPGHKGVLLDTCTEPGMFEDVLPYHPMAYDEAKDIIDLLCKIDPALPFDEEMEEVGPYLAALNQFPLILHEDRTPSDEILDALLSSEELTDAARTELEGI</sequence>